<keyword evidence="5" id="KW-1185">Reference proteome</keyword>
<dbReference type="InterPro" id="IPR009057">
    <property type="entry name" value="Homeodomain-like_sf"/>
</dbReference>
<dbReference type="PROSITE" id="PS50994">
    <property type="entry name" value="INTEGRASE"/>
    <property type="match status" value="1"/>
</dbReference>
<name>A0A7G7VJC2_9FIRM</name>
<dbReference type="InterPro" id="IPR036388">
    <property type="entry name" value="WH-like_DNA-bd_sf"/>
</dbReference>
<proteinExistence type="predicted"/>
<evidence type="ECO:0000313" key="5">
    <source>
        <dbReference type="Proteomes" id="UP000515480"/>
    </source>
</evidence>
<gene>
    <name evidence="4" type="ORF">H1B31_10265</name>
</gene>
<dbReference type="NCBIfam" id="NF033516">
    <property type="entry name" value="transpos_IS3"/>
    <property type="match status" value="1"/>
</dbReference>
<dbReference type="PANTHER" id="PTHR46889">
    <property type="entry name" value="TRANSPOSASE INSF FOR INSERTION SEQUENCE IS3B-RELATED"/>
    <property type="match status" value="1"/>
</dbReference>
<feature type="region of interest" description="Disordered" evidence="2">
    <location>
        <begin position="106"/>
        <end position="136"/>
    </location>
</feature>
<organism evidence="4 5">
    <name type="scientific">Selenomonas timonae</name>
    <dbReference type="NCBI Taxonomy" id="2754044"/>
    <lineage>
        <taxon>Bacteria</taxon>
        <taxon>Bacillati</taxon>
        <taxon>Bacillota</taxon>
        <taxon>Negativicutes</taxon>
        <taxon>Selenomonadales</taxon>
        <taxon>Selenomonadaceae</taxon>
        <taxon>Selenomonas</taxon>
    </lineage>
</organism>
<dbReference type="AlphaFoldDB" id="A0A7G7VJC2"/>
<dbReference type="Proteomes" id="UP000515480">
    <property type="component" value="Chromosome"/>
</dbReference>
<dbReference type="Pfam" id="PF13518">
    <property type="entry name" value="HTH_28"/>
    <property type="match status" value="2"/>
</dbReference>
<dbReference type="InterPro" id="IPR048020">
    <property type="entry name" value="Transpos_IS3"/>
</dbReference>
<dbReference type="InterPro" id="IPR012337">
    <property type="entry name" value="RNaseH-like_sf"/>
</dbReference>
<evidence type="ECO:0000259" key="3">
    <source>
        <dbReference type="PROSITE" id="PS50994"/>
    </source>
</evidence>
<dbReference type="Pfam" id="PF00665">
    <property type="entry name" value="rve"/>
    <property type="match status" value="1"/>
</dbReference>
<accession>A0A7G7VJC2</accession>
<feature type="domain" description="Integrase catalytic" evidence="3">
    <location>
        <begin position="293"/>
        <end position="465"/>
    </location>
</feature>
<comment type="function">
    <text evidence="1">Involved in the transposition of the insertion sequence.</text>
</comment>
<protein>
    <submittedName>
        <fullName evidence="4">IS3 family transposase</fullName>
    </submittedName>
</protein>
<sequence length="467" mass="54830">MAKYSTECKLKVVQEYLAGHGGYETLSKLYHVSRKSIEEWVKAYQAFGDDGLRRSRAQQTYTFEFKCSAVECYLSTEASYQEVAIAFGLNNPSLLARWTKEYRNGGVDALRPKPKGRAPAMPRKKKEQTKDLPQDETAQQLKALQDENLKLRIEVAYLKELRRLRLQEKMQSKRQGSSAASEEKFQLKDILAVTGFPKATYMYWQKKFTQPEVPDEREQIILAIREEHKDYGYRRLWAQMRNLGHKINRKAVQRIVQKLRLQVHSFTHRTRKYSSYRGSVGTVADNLLNRRFKTSIPHHKITTDTSEFKYWLQGEDGKSVVPMLYFDPYMDLFNNEIVSFHIGKTPSAMGIQSALEEAIRVTADCPYRRTFHSDQGWAYQMKSYTKRLKEERIFQSMSRKGNCLDNSVMENFFGLLKQEIYYGRVYHSYEELKTAIEEYIIYYNECRIKESLGWLSPVQFRRKHLAA</sequence>
<dbReference type="PANTHER" id="PTHR46889:SF4">
    <property type="entry name" value="TRANSPOSASE INSO FOR INSERTION SEQUENCE ELEMENT IS911B-RELATED"/>
    <property type="match status" value="1"/>
</dbReference>
<dbReference type="InterPro" id="IPR050900">
    <property type="entry name" value="Transposase_IS3/IS150/IS904"/>
</dbReference>
<dbReference type="Gene3D" id="1.10.10.10">
    <property type="entry name" value="Winged helix-like DNA-binding domain superfamily/Winged helix DNA-binding domain"/>
    <property type="match status" value="2"/>
</dbReference>
<dbReference type="SUPFAM" id="SSF46689">
    <property type="entry name" value="Homeodomain-like"/>
    <property type="match status" value="1"/>
</dbReference>
<evidence type="ECO:0000256" key="1">
    <source>
        <dbReference type="ARBA" id="ARBA00002286"/>
    </source>
</evidence>
<dbReference type="KEGG" id="stim:H1B31_10265"/>
<dbReference type="InterPro" id="IPR010921">
    <property type="entry name" value="Trp_repressor/repl_initiator"/>
</dbReference>
<dbReference type="Pfam" id="PF13276">
    <property type="entry name" value="HTH_21"/>
    <property type="match status" value="1"/>
</dbReference>
<dbReference type="Pfam" id="PF13333">
    <property type="entry name" value="rve_2"/>
    <property type="match status" value="1"/>
</dbReference>
<dbReference type="GO" id="GO:0043565">
    <property type="term" value="F:sequence-specific DNA binding"/>
    <property type="evidence" value="ECO:0007669"/>
    <property type="project" value="InterPro"/>
</dbReference>
<evidence type="ECO:0000313" key="4">
    <source>
        <dbReference type="EMBL" id="QNH54215.1"/>
    </source>
</evidence>
<dbReference type="GO" id="GO:0015074">
    <property type="term" value="P:DNA integration"/>
    <property type="evidence" value="ECO:0007669"/>
    <property type="project" value="InterPro"/>
</dbReference>
<dbReference type="InterPro" id="IPR025948">
    <property type="entry name" value="HTH-like_dom"/>
</dbReference>
<dbReference type="Gene3D" id="3.30.420.10">
    <property type="entry name" value="Ribonuclease H-like superfamily/Ribonuclease H"/>
    <property type="match status" value="1"/>
</dbReference>
<dbReference type="InterPro" id="IPR055247">
    <property type="entry name" value="InsJ-like_HTH"/>
</dbReference>
<reference evidence="4 5" key="1">
    <citation type="submission" date="2020-07" db="EMBL/GenBank/DDBJ databases">
        <title>Complete genome and description of Selenomonas timonensis sp. nov., a new bacterium isolated from a gingivitis subject.</title>
        <authorList>
            <person name="Antezack A."/>
        </authorList>
    </citation>
    <scope>NUCLEOTIDE SEQUENCE [LARGE SCALE GENOMIC DNA]</scope>
    <source>
        <strain evidence="4 5">Marseille-Q3039</strain>
    </source>
</reference>
<dbReference type="EMBL" id="CP060204">
    <property type="protein sequence ID" value="QNH54215.1"/>
    <property type="molecule type" value="Genomic_DNA"/>
</dbReference>
<dbReference type="SUPFAM" id="SSF53098">
    <property type="entry name" value="Ribonuclease H-like"/>
    <property type="match status" value="1"/>
</dbReference>
<dbReference type="SUPFAM" id="SSF48295">
    <property type="entry name" value="TrpR-like"/>
    <property type="match status" value="1"/>
</dbReference>
<evidence type="ECO:0000256" key="2">
    <source>
        <dbReference type="SAM" id="MobiDB-lite"/>
    </source>
</evidence>
<dbReference type="InterPro" id="IPR001584">
    <property type="entry name" value="Integrase_cat-core"/>
</dbReference>
<feature type="compositionally biased region" description="Basic residues" evidence="2">
    <location>
        <begin position="112"/>
        <end position="127"/>
    </location>
</feature>
<dbReference type="InterPro" id="IPR036397">
    <property type="entry name" value="RNaseH_sf"/>
</dbReference>